<dbReference type="InterPro" id="IPR026095">
    <property type="entry name" value="Myb/SANT-like_DNA-bd_dom_prot"/>
</dbReference>
<name>A0A0C9R1U0_AMBAM</name>
<dbReference type="GO" id="GO:0003677">
    <property type="term" value="F:DNA binding"/>
    <property type="evidence" value="ECO:0007669"/>
    <property type="project" value="UniProtKB-KW"/>
</dbReference>
<evidence type="ECO:0000256" key="1">
    <source>
        <dbReference type="SAM" id="MobiDB-lite"/>
    </source>
</evidence>
<dbReference type="GO" id="GO:0045893">
    <property type="term" value="P:positive regulation of DNA-templated transcription"/>
    <property type="evidence" value="ECO:0007669"/>
    <property type="project" value="TreeGrafter"/>
</dbReference>
<evidence type="ECO:0000313" key="3">
    <source>
        <dbReference type="EMBL" id="JAG90995.1"/>
    </source>
</evidence>
<reference evidence="3" key="1">
    <citation type="journal article" date="2015" name="PLoS ONE">
        <title>An Insight into the Sialome of the Lone Star Tick, Amblyomma americanum, with a Glimpse on Its Time Dependent Gene Expression.</title>
        <authorList>
            <person name="Karim S."/>
            <person name="Ribeiro J.M."/>
        </authorList>
    </citation>
    <scope>NUCLEOTIDE SEQUENCE</scope>
    <source>
        <tissue evidence="3">Salivary gland</tissue>
    </source>
</reference>
<dbReference type="InterPro" id="IPR044822">
    <property type="entry name" value="Myb_DNA-bind_4"/>
</dbReference>
<dbReference type="GO" id="GO:0016604">
    <property type="term" value="C:nuclear body"/>
    <property type="evidence" value="ECO:0007669"/>
    <property type="project" value="TreeGrafter"/>
</dbReference>
<dbReference type="PANTHER" id="PTHR22666">
    <property type="entry name" value="MYB_SANT-LIKE DNA-BINDING DOMAIN-CONTAINING PROTEIN 1"/>
    <property type="match status" value="1"/>
</dbReference>
<proteinExistence type="evidence at transcript level"/>
<organism evidence="3">
    <name type="scientific">Amblyomma americanum</name>
    <name type="common">Lone star tick</name>
    <dbReference type="NCBI Taxonomy" id="6943"/>
    <lineage>
        <taxon>Eukaryota</taxon>
        <taxon>Metazoa</taxon>
        <taxon>Ecdysozoa</taxon>
        <taxon>Arthropoda</taxon>
        <taxon>Chelicerata</taxon>
        <taxon>Arachnida</taxon>
        <taxon>Acari</taxon>
        <taxon>Parasitiformes</taxon>
        <taxon>Ixodida</taxon>
        <taxon>Ixodoidea</taxon>
        <taxon>Ixodidae</taxon>
        <taxon>Amblyomminae</taxon>
        <taxon>Amblyomma</taxon>
    </lineage>
</organism>
<feature type="region of interest" description="Disordered" evidence="1">
    <location>
        <begin position="144"/>
        <end position="195"/>
    </location>
</feature>
<dbReference type="Pfam" id="PF13837">
    <property type="entry name" value="Myb_DNA-bind_4"/>
    <property type="match status" value="1"/>
</dbReference>
<keyword evidence="3" id="KW-0238">DNA-binding</keyword>
<evidence type="ECO:0000259" key="2">
    <source>
        <dbReference type="Pfam" id="PF13837"/>
    </source>
</evidence>
<protein>
    <submittedName>
        <fullName evidence="3">Putative myb/sant-like dna-binding domain protein</fullName>
    </submittedName>
</protein>
<dbReference type="AlphaFoldDB" id="A0A0C9R1U0"/>
<sequence length="257" mass="28044">AASASACDKRMSWSPPTTESLIRLWESNLRHLRGTARNAMVYAAITAELNAGLPSGVQPFTVKQVRLKVDDLNKKYPKLRRQGKTTGSKDIEWEHYWSVHKFLGALATNDDQLVEKSFQVEAATDFAEGSQLLASWDGPVAAASTDGGDVGGGSSSTSPLPLNCSSSNTSSAAEARGNVAVEDSATTNERRKRPATSIMQQLLDLHKHEASTAEKAAKKSRKLMKKRLELLKESNELQAAMLKLMQHHFAAKPNKEQ</sequence>
<accession>A0A0C9R1U0</accession>
<dbReference type="PANTHER" id="PTHR22666:SF3">
    <property type="entry name" value="MYB_SANT-LIKE DNA-BINDING DOMAIN-CONTAINING PROTEIN 1"/>
    <property type="match status" value="1"/>
</dbReference>
<feature type="non-terminal residue" evidence="3">
    <location>
        <position position="1"/>
    </location>
</feature>
<dbReference type="EMBL" id="GBZX01001745">
    <property type="protein sequence ID" value="JAG90995.1"/>
    <property type="molecule type" value="mRNA"/>
</dbReference>
<feature type="domain" description="Myb/SANT-like DNA-binding" evidence="2">
    <location>
        <begin position="10"/>
        <end position="101"/>
    </location>
</feature>
<dbReference type="Gene3D" id="1.10.10.60">
    <property type="entry name" value="Homeodomain-like"/>
    <property type="match status" value="1"/>
</dbReference>
<feature type="compositionally biased region" description="Polar residues" evidence="1">
    <location>
        <begin position="157"/>
        <end position="172"/>
    </location>
</feature>